<proteinExistence type="predicted"/>
<keyword evidence="1" id="KW-0732">Signal</keyword>
<feature type="signal peptide" evidence="1">
    <location>
        <begin position="1"/>
        <end position="26"/>
    </location>
</feature>
<evidence type="ECO:0000313" key="2">
    <source>
        <dbReference type="EMBL" id="OSX79693.1"/>
    </source>
</evidence>
<dbReference type="PROSITE" id="PS51257">
    <property type="entry name" value="PROKAR_LIPOPROTEIN"/>
    <property type="match status" value="1"/>
</dbReference>
<dbReference type="Proteomes" id="UP000218209">
    <property type="component" value="Unassembled WGS sequence"/>
</dbReference>
<name>A0A1X6PG94_PORUM</name>
<organism evidence="2 3">
    <name type="scientific">Porphyra umbilicalis</name>
    <name type="common">Purple laver</name>
    <name type="synonym">Red alga</name>
    <dbReference type="NCBI Taxonomy" id="2786"/>
    <lineage>
        <taxon>Eukaryota</taxon>
        <taxon>Rhodophyta</taxon>
        <taxon>Bangiophyceae</taxon>
        <taxon>Bangiales</taxon>
        <taxon>Bangiaceae</taxon>
        <taxon>Porphyra</taxon>
    </lineage>
</organism>
<reference evidence="2 3" key="1">
    <citation type="submission" date="2017-03" db="EMBL/GenBank/DDBJ databases">
        <title>WGS assembly of Porphyra umbilicalis.</title>
        <authorList>
            <person name="Brawley S.H."/>
            <person name="Blouin N.A."/>
            <person name="Ficko-Blean E."/>
            <person name="Wheeler G.L."/>
            <person name="Lohr M."/>
            <person name="Goodson H.V."/>
            <person name="Jenkins J.W."/>
            <person name="Blaby-Haas C.E."/>
            <person name="Helliwell K.E."/>
            <person name="Chan C."/>
            <person name="Marriage T."/>
            <person name="Bhattacharya D."/>
            <person name="Klein A.S."/>
            <person name="Badis Y."/>
            <person name="Brodie J."/>
            <person name="Cao Y."/>
            <person name="Collen J."/>
            <person name="Dittami S.M."/>
            <person name="Gachon C.M."/>
            <person name="Green B.R."/>
            <person name="Karpowicz S."/>
            <person name="Kim J.W."/>
            <person name="Kudahl U."/>
            <person name="Lin S."/>
            <person name="Michel G."/>
            <person name="Mittag M."/>
            <person name="Olson B.J."/>
            <person name="Pangilinan J."/>
            <person name="Peng Y."/>
            <person name="Qiu H."/>
            <person name="Shu S."/>
            <person name="Singer J.T."/>
            <person name="Smith A.G."/>
            <person name="Sprecher B.N."/>
            <person name="Wagner V."/>
            <person name="Wang W."/>
            <person name="Wang Z.-Y."/>
            <person name="Yan J."/>
            <person name="Yarish C."/>
            <person name="Zoeuner-Riek S."/>
            <person name="Zhuang Y."/>
            <person name="Zou Y."/>
            <person name="Lindquist E.A."/>
            <person name="Grimwood J."/>
            <person name="Barry K."/>
            <person name="Rokhsar D.S."/>
            <person name="Schmutz J."/>
            <person name="Stiller J.W."/>
            <person name="Grossman A.R."/>
            <person name="Prochnik S.E."/>
        </authorList>
    </citation>
    <scope>NUCLEOTIDE SEQUENCE [LARGE SCALE GENOMIC DNA]</scope>
    <source>
        <strain evidence="2">4086291</strain>
    </source>
</reference>
<evidence type="ECO:0000256" key="1">
    <source>
        <dbReference type="SAM" id="SignalP"/>
    </source>
</evidence>
<evidence type="ECO:0000313" key="3">
    <source>
        <dbReference type="Proteomes" id="UP000218209"/>
    </source>
</evidence>
<gene>
    <name evidence="2" type="ORF">BU14_0072s0051</name>
</gene>
<accession>A0A1X6PG94</accession>
<dbReference type="InterPro" id="IPR008993">
    <property type="entry name" value="TIMP-like_OB-fold"/>
</dbReference>
<keyword evidence="3" id="KW-1185">Reference proteome</keyword>
<protein>
    <submittedName>
        <fullName evidence="2">Uncharacterized protein</fullName>
    </submittedName>
</protein>
<feature type="chain" id="PRO_5013118179" evidence="1">
    <location>
        <begin position="27"/>
        <end position="238"/>
    </location>
</feature>
<dbReference type="EMBL" id="KV918787">
    <property type="protein sequence ID" value="OSX79693.1"/>
    <property type="molecule type" value="Genomic_DNA"/>
</dbReference>
<sequence length="238" mass="23810">MAPLSKTFLAAAAAVAVAAVASTAAACRCAGPPSVATSYASASTVIRATAVSTSTDLAGGRLFYQLVNVAYIKGCAPLGGGGAPPRRLDQSRVAPQTTVTVATAASSAACGAVLPLGEPLILFLHGGASPDTLHSCDAHTRVAALAPADASFLHLRRVAGGARCPAPCGPPVPCATKRHPCGGVRPPCADAVKCVIDPCDGCSALWLTKRGEAAVCKLRGGLVKAKAVLDESRYVQRG</sequence>
<dbReference type="SUPFAM" id="SSF50242">
    <property type="entry name" value="TIMP-like"/>
    <property type="match status" value="1"/>
</dbReference>
<dbReference type="AlphaFoldDB" id="A0A1X6PG94"/>